<dbReference type="PANTHER" id="PTHR47668">
    <property type="entry name" value="DIENELACTONE HYDROLASE FAMILY PROTEIN (AFU_ORTHOLOGUE AFUA_6G01940)"/>
    <property type="match status" value="1"/>
</dbReference>
<evidence type="ECO:0000313" key="2">
    <source>
        <dbReference type="EMBL" id="KOS22986.1"/>
    </source>
</evidence>
<dbReference type="PANTHER" id="PTHR47668:SF1">
    <property type="entry name" value="DIENELACTONE HYDROLASE DOMAIN-CONTAINING PROTEIN-RELATED"/>
    <property type="match status" value="1"/>
</dbReference>
<protein>
    <submittedName>
        <fullName evidence="2">Putative AIM2 family protein</fullName>
    </submittedName>
</protein>
<evidence type="ECO:0000313" key="3">
    <source>
        <dbReference type="Proteomes" id="UP000053831"/>
    </source>
</evidence>
<dbReference type="SUPFAM" id="SSF53474">
    <property type="entry name" value="alpha/beta-Hydrolases"/>
    <property type="match status" value="1"/>
</dbReference>
<dbReference type="OrthoDB" id="2147163at2759"/>
<dbReference type="EMBL" id="LGSR01000002">
    <property type="protein sequence ID" value="KOS22986.1"/>
    <property type="molecule type" value="Genomic_DNA"/>
</dbReference>
<organism evidence="2 3">
    <name type="scientific">Escovopsis weberi</name>
    <dbReference type="NCBI Taxonomy" id="150374"/>
    <lineage>
        <taxon>Eukaryota</taxon>
        <taxon>Fungi</taxon>
        <taxon>Dikarya</taxon>
        <taxon>Ascomycota</taxon>
        <taxon>Pezizomycotina</taxon>
        <taxon>Sordariomycetes</taxon>
        <taxon>Hypocreomycetidae</taxon>
        <taxon>Hypocreales</taxon>
        <taxon>Hypocreaceae</taxon>
        <taxon>Escovopsis</taxon>
    </lineage>
</organism>
<reference evidence="2 3" key="1">
    <citation type="submission" date="2015-07" db="EMBL/GenBank/DDBJ databases">
        <title>The genome of the fungus Escovopsis weberi, a specialized disease agent of ant agriculture.</title>
        <authorList>
            <person name="de Man T.J."/>
            <person name="Stajich J.E."/>
            <person name="Kubicek C.P."/>
            <person name="Chenthamara K."/>
            <person name="Atanasova L."/>
            <person name="Druzhinina I.S."/>
            <person name="Birnbaum S."/>
            <person name="Barribeau S.M."/>
            <person name="Teiling C."/>
            <person name="Suen G."/>
            <person name="Currie C."/>
            <person name="Gerardo N.M."/>
        </authorList>
    </citation>
    <scope>NUCLEOTIDE SEQUENCE [LARGE SCALE GENOMIC DNA]</scope>
</reference>
<dbReference type="Gene3D" id="3.40.50.1820">
    <property type="entry name" value="alpha/beta hydrolase"/>
    <property type="match status" value="1"/>
</dbReference>
<sequence>MATSPKCCQLPPVSHEYTPKGRFETIAGLNTYIVGPENATRGIIDLFDIFGIKPSQTIQGADRLAAHADAVVLVPDFFHGQGLDPSLVPMDTDEKRAKVMEFMAAVGDIPRSVAKLVEVRRAAAERFPAAGDRWGAFGLCWGGKVAVLASGEGNDGEGRRFKASGQTHPGLMDEKDAKAVTCPHLVLVTPDEPADVVAQYKEALSQPGKEGSSVVKFETMFHGWMGARAKLTDEENVKEYERGYAMVGKFFSEQL</sequence>
<feature type="domain" description="Dienelactone hydrolase" evidence="1">
    <location>
        <begin position="30"/>
        <end position="252"/>
    </location>
</feature>
<dbReference type="InterPro" id="IPR029058">
    <property type="entry name" value="AB_hydrolase_fold"/>
</dbReference>
<keyword evidence="3" id="KW-1185">Reference proteome</keyword>
<dbReference type="GO" id="GO:0016787">
    <property type="term" value="F:hydrolase activity"/>
    <property type="evidence" value="ECO:0007669"/>
    <property type="project" value="InterPro"/>
</dbReference>
<gene>
    <name evidence="2" type="ORF">ESCO_003429</name>
</gene>
<name>A0A0M8N0E4_ESCWE</name>
<dbReference type="InterPro" id="IPR002925">
    <property type="entry name" value="Dienelactn_hydro"/>
</dbReference>
<dbReference type="Proteomes" id="UP000053831">
    <property type="component" value="Unassembled WGS sequence"/>
</dbReference>
<comment type="caution">
    <text evidence="2">The sequence shown here is derived from an EMBL/GenBank/DDBJ whole genome shotgun (WGS) entry which is preliminary data.</text>
</comment>
<accession>A0A0M8N0E4</accession>
<dbReference type="Pfam" id="PF01738">
    <property type="entry name" value="DLH"/>
    <property type="match status" value="1"/>
</dbReference>
<proteinExistence type="predicted"/>
<dbReference type="AlphaFoldDB" id="A0A0M8N0E4"/>
<evidence type="ECO:0000259" key="1">
    <source>
        <dbReference type="Pfam" id="PF01738"/>
    </source>
</evidence>
<dbReference type="STRING" id="150374.A0A0M8N0E4"/>